<comment type="caution">
    <text evidence="2">The sequence shown here is derived from an EMBL/GenBank/DDBJ whole genome shotgun (WGS) entry which is preliminary data.</text>
</comment>
<dbReference type="OrthoDB" id="529131at2"/>
<reference evidence="2 3" key="1">
    <citation type="submission" date="2019-03" db="EMBL/GenBank/DDBJ databases">
        <title>Roseomonas sp. a novel Roseomonas species isolated from Sea whip Gorgonian.</title>
        <authorList>
            <person name="Li F."/>
            <person name="Pan X."/>
            <person name="Huang S."/>
            <person name="Li Z."/>
            <person name="Meng B."/>
        </authorList>
    </citation>
    <scope>NUCLEOTIDE SEQUENCE [LARGE SCALE GENOMIC DNA]</scope>
    <source>
        <strain evidence="2 3">M0104</strain>
    </source>
</reference>
<protein>
    <submittedName>
        <fullName evidence="2">Glycosyltransferase</fullName>
    </submittedName>
</protein>
<gene>
    <name evidence="2" type="ORF">E0493_16060</name>
</gene>
<dbReference type="GO" id="GO:0016757">
    <property type="term" value="F:glycosyltransferase activity"/>
    <property type="evidence" value="ECO:0007669"/>
    <property type="project" value="TreeGrafter"/>
</dbReference>
<dbReference type="InterPro" id="IPR028098">
    <property type="entry name" value="Glyco_trans_4-like_N"/>
</dbReference>
<dbReference type="Pfam" id="PF13692">
    <property type="entry name" value="Glyco_trans_1_4"/>
    <property type="match status" value="1"/>
</dbReference>
<dbReference type="AlphaFoldDB" id="A0A845BDN7"/>
<dbReference type="PANTHER" id="PTHR12526:SF635">
    <property type="entry name" value="GLYCOSYL TRANSFERASE GROUP 1"/>
    <property type="match status" value="1"/>
</dbReference>
<dbReference type="CDD" id="cd03811">
    <property type="entry name" value="GT4_GT28_WabH-like"/>
    <property type="match status" value="1"/>
</dbReference>
<dbReference type="EMBL" id="SNVJ01000015">
    <property type="protein sequence ID" value="MXP64868.1"/>
    <property type="molecule type" value="Genomic_DNA"/>
</dbReference>
<proteinExistence type="predicted"/>
<evidence type="ECO:0000313" key="3">
    <source>
        <dbReference type="Proteomes" id="UP000460715"/>
    </source>
</evidence>
<dbReference type="Pfam" id="PF13439">
    <property type="entry name" value="Glyco_transf_4"/>
    <property type="match status" value="1"/>
</dbReference>
<evidence type="ECO:0000259" key="1">
    <source>
        <dbReference type="Pfam" id="PF13439"/>
    </source>
</evidence>
<evidence type="ECO:0000313" key="2">
    <source>
        <dbReference type="EMBL" id="MXP64868.1"/>
    </source>
</evidence>
<dbReference type="Gene3D" id="3.40.50.2000">
    <property type="entry name" value="Glycogen Phosphorylase B"/>
    <property type="match status" value="2"/>
</dbReference>
<name>A0A845BDN7_9PROT</name>
<dbReference type="SUPFAM" id="SSF53756">
    <property type="entry name" value="UDP-Glycosyltransferase/glycogen phosphorylase"/>
    <property type="match status" value="1"/>
</dbReference>
<dbReference type="RefSeq" id="WP_160938274.1">
    <property type="nucleotide sequence ID" value="NZ_SNVJ01000015.1"/>
</dbReference>
<dbReference type="Proteomes" id="UP000460715">
    <property type="component" value="Unassembled WGS sequence"/>
</dbReference>
<sequence length="351" mass="37319">MRVAHVLGSAGRGGAEGFFERLCIAQAAAGEEILPVIRHEPGRAARLRAAGLAPVELGFGGYLDLRTGPRLERLLRAFRPDVVVAWQNRANRFVPRGRRLGGPWPLAGRLGGYYDLRYYRRCDHVLGNTQGLRTWLLREGWPPERAHALPNFVPDLAGAAPALLPAPPGMTRLLAMGRLHRNKGFDTLLGALPRLPGMHLSLAGEGPERADLERLARKLGVADRLAMLGWRVDAGALLAGCDLFVCPSRHEPLGNVVLEAWSAGRPVVAAGAAGPAELIAQGINGVLVPREDAAALAQAIAALGAQPERAAALAAAGRAAYARDYAEAPVLARWRAFLETVAGTKPVGRAA</sequence>
<accession>A0A845BDN7</accession>
<organism evidence="2 3">
    <name type="scientific">Teichococcus coralli</name>
    <dbReference type="NCBI Taxonomy" id="2545983"/>
    <lineage>
        <taxon>Bacteria</taxon>
        <taxon>Pseudomonadati</taxon>
        <taxon>Pseudomonadota</taxon>
        <taxon>Alphaproteobacteria</taxon>
        <taxon>Acetobacterales</taxon>
        <taxon>Roseomonadaceae</taxon>
        <taxon>Roseomonas</taxon>
    </lineage>
</organism>
<keyword evidence="2" id="KW-0808">Transferase</keyword>
<feature type="domain" description="Glycosyltransferase subfamily 4-like N-terminal" evidence="1">
    <location>
        <begin position="13"/>
        <end position="153"/>
    </location>
</feature>
<dbReference type="PANTHER" id="PTHR12526">
    <property type="entry name" value="GLYCOSYLTRANSFERASE"/>
    <property type="match status" value="1"/>
</dbReference>
<keyword evidence="3" id="KW-1185">Reference proteome</keyword>